<dbReference type="Pfam" id="PF06962">
    <property type="entry name" value="rRNA_methylase"/>
    <property type="match status" value="1"/>
</dbReference>
<keyword evidence="1" id="KW-0808">Transferase</keyword>
<dbReference type="AlphaFoldDB" id="A0A940P992"/>
<dbReference type="Gene3D" id="3.40.50.150">
    <property type="entry name" value="Vaccinia Virus protein VP39"/>
    <property type="match status" value="1"/>
</dbReference>
<comment type="caution">
    <text evidence="1">The sequence shown here is derived from an EMBL/GenBank/DDBJ whole genome shotgun (WGS) entry which is preliminary data.</text>
</comment>
<dbReference type="Proteomes" id="UP000674938">
    <property type="component" value="Unassembled WGS sequence"/>
</dbReference>
<dbReference type="PANTHER" id="PTHR35276">
    <property type="entry name" value="S-ADENOSYL-L-METHIONINE-DEPENDENT METHYLTRANSFERASES SUPERFAMILY PROTEIN"/>
    <property type="match status" value="1"/>
</dbReference>
<evidence type="ECO:0000313" key="2">
    <source>
        <dbReference type="Proteomes" id="UP000674938"/>
    </source>
</evidence>
<sequence length="192" mass="21011">MLPTALHYSHQLLREIIVPGDTVIDGTVGNGHDTLFLADLVGSQGHVYGFDIQGQAIDTSQQKLIKAGLTAQTTLLHQGHETIPQVLDDHVTVKAAIFNLGYLPQSDKTIITKKETTLTALDSLLPKLVVGGRVIIVIYYGHEGGEIEKDGVLAFVKTIPQQDYNVLSYQFINQQNNPPILIAIERKKASHP</sequence>
<evidence type="ECO:0000313" key="1">
    <source>
        <dbReference type="EMBL" id="MBP1040450.1"/>
    </source>
</evidence>
<keyword evidence="2" id="KW-1185">Reference proteome</keyword>
<dbReference type="RefSeq" id="WP_209525385.1">
    <property type="nucleotide sequence ID" value="NZ_JAEEGA010000002.1"/>
</dbReference>
<keyword evidence="1" id="KW-0489">Methyltransferase</keyword>
<proteinExistence type="predicted"/>
<protein>
    <submittedName>
        <fullName evidence="1">Class I SAM-dependent methyltransferase</fullName>
    </submittedName>
</protein>
<dbReference type="PANTHER" id="PTHR35276:SF1">
    <property type="entry name" value="TRNA (MNM(5)S(2)U34)-METHYLTRANSFERASE, CHLOROPLASTIC"/>
    <property type="match status" value="1"/>
</dbReference>
<accession>A0A940P992</accession>
<dbReference type="SUPFAM" id="SSF53335">
    <property type="entry name" value="S-adenosyl-L-methionine-dependent methyltransferases"/>
    <property type="match status" value="1"/>
</dbReference>
<dbReference type="InterPro" id="IPR010719">
    <property type="entry name" value="MnmM_MeTrfase"/>
</dbReference>
<dbReference type="EMBL" id="JAEEGA010000002">
    <property type="protein sequence ID" value="MBP1040450.1"/>
    <property type="molecule type" value="Genomic_DNA"/>
</dbReference>
<name>A0A940P992_9ENTE</name>
<dbReference type="GO" id="GO:0032259">
    <property type="term" value="P:methylation"/>
    <property type="evidence" value="ECO:0007669"/>
    <property type="project" value="UniProtKB-KW"/>
</dbReference>
<gene>
    <name evidence="1" type="ORF">I6N95_05415</name>
</gene>
<reference evidence="1" key="1">
    <citation type="submission" date="2020-12" db="EMBL/GenBank/DDBJ databases">
        <title>Vagococcus allomyrinae sp. nov. and Enterococcus lavae sp. nov., isolated from the larvae of Allomyrina dichotoma.</title>
        <authorList>
            <person name="Lee S.D."/>
        </authorList>
    </citation>
    <scope>NUCLEOTIDE SEQUENCE</scope>
    <source>
        <strain evidence="1">BWB3-3</strain>
    </source>
</reference>
<dbReference type="GO" id="GO:0008168">
    <property type="term" value="F:methyltransferase activity"/>
    <property type="evidence" value="ECO:0007669"/>
    <property type="project" value="UniProtKB-KW"/>
</dbReference>
<dbReference type="InterPro" id="IPR029063">
    <property type="entry name" value="SAM-dependent_MTases_sf"/>
</dbReference>
<organism evidence="1 2">
    <name type="scientific">Vagococcus allomyrinae</name>
    <dbReference type="NCBI Taxonomy" id="2794353"/>
    <lineage>
        <taxon>Bacteria</taxon>
        <taxon>Bacillati</taxon>
        <taxon>Bacillota</taxon>
        <taxon>Bacilli</taxon>
        <taxon>Lactobacillales</taxon>
        <taxon>Enterococcaceae</taxon>
        <taxon>Vagococcus</taxon>
    </lineage>
</organism>